<evidence type="ECO:0000256" key="2">
    <source>
        <dbReference type="ARBA" id="ARBA00022679"/>
    </source>
</evidence>
<accession>A0A7S1EQZ8</accession>
<dbReference type="PANTHER" id="PTHR12215">
    <property type="entry name" value="PHOSPHOPANTETHEINE TRANSFERASE"/>
    <property type="match status" value="1"/>
</dbReference>
<dbReference type="GO" id="GO:0019878">
    <property type="term" value="P:lysine biosynthetic process via aminoadipic acid"/>
    <property type="evidence" value="ECO:0007669"/>
    <property type="project" value="TreeGrafter"/>
</dbReference>
<dbReference type="InterPro" id="IPR008278">
    <property type="entry name" value="4-PPantetheinyl_Trfase_dom"/>
</dbReference>
<protein>
    <recommendedName>
        <fullName evidence="1">holo-[acyl-carrier-protein] synthase</fullName>
        <ecNumber evidence="1">2.7.8.7</ecNumber>
    </recommendedName>
</protein>
<keyword evidence="2" id="KW-0808">Transferase</keyword>
<dbReference type="InterPro" id="IPR037143">
    <property type="entry name" value="4-PPantetheinyl_Trfase_dom_sf"/>
</dbReference>
<dbReference type="InterPro" id="IPR055066">
    <property type="entry name" value="AASDHPPT_N"/>
</dbReference>
<proteinExistence type="predicted"/>
<name>A0A7S1EQZ8_9RHOD</name>
<organism evidence="5">
    <name type="scientific">Timspurckia oligopyrenoides</name>
    <dbReference type="NCBI Taxonomy" id="708627"/>
    <lineage>
        <taxon>Eukaryota</taxon>
        <taxon>Rhodophyta</taxon>
        <taxon>Bangiophyceae</taxon>
        <taxon>Porphyridiales</taxon>
        <taxon>Porphyridiaceae</taxon>
        <taxon>Timspurckia</taxon>
    </lineage>
</organism>
<dbReference type="EMBL" id="HBFP01003404">
    <property type="protein sequence ID" value="CAD8818032.1"/>
    <property type="molecule type" value="Transcribed_RNA"/>
</dbReference>
<dbReference type="Pfam" id="PF22624">
    <property type="entry name" value="AASDHPPT_N"/>
    <property type="match status" value="1"/>
</dbReference>
<reference evidence="5" key="1">
    <citation type="submission" date="2021-01" db="EMBL/GenBank/DDBJ databases">
        <authorList>
            <person name="Corre E."/>
            <person name="Pelletier E."/>
            <person name="Niang G."/>
            <person name="Scheremetjew M."/>
            <person name="Finn R."/>
            <person name="Kale V."/>
            <person name="Holt S."/>
            <person name="Cochrane G."/>
            <person name="Meng A."/>
            <person name="Brown T."/>
            <person name="Cohen L."/>
        </authorList>
    </citation>
    <scope>NUCLEOTIDE SEQUENCE</scope>
    <source>
        <strain evidence="5">CCMP3278</strain>
    </source>
</reference>
<dbReference type="GO" id="GO:0000287">
    <property type="term" value="F:magnesium ion binding"/>
    <property type="evidence" value="ECO:0007669"/>
    <property type="project" value="InterPro"/>
</dbReference>
<dbReference type="EC" id="2.7.8.7" evidence="1"/>
<evidence type="ECO:0000313" key="5">
    <source>
        <dbReference type="EMBL" id="CAD8818032.1"/>
    </source>
</evidence>
<dbReference type="Gene3D" id="3.90.470.20">
    <property type="entry name" value="4'-phosphopantetheinyl transferase domain"/>
    <property type="match status" value="2"/>
</dbReference>
<dbReference type="InterPro" id="IPR050559">
    <property type="entry name" value="P-Pant_transferase_sf"/>
</dbReference>
<feature type="domain" description="4'-phosphopantetheinyl transferase" evidence="3">
    <location>
        <begin position="141"/>
        <end position="221"/>
    </location>
</feature>
<evidence type="ECO:0000256" key="1">
    <source>
        <dbReference type="ARBA" id="ARBA00013172"/>
    </source>
</evidence>
<sequence>MCKNGLIGWVPICGLNLKSLVTSGRPLLSNQVHLWKVPFPFPSSDLSARLNKSYSKIFSNDELIRVNNYTDQNSQMRYVIARLLLRRVLSSYLECSPSCIELKYGIKGKPYLSVITPRQLEFNLSHCRDSAVLGVCWDFEIGVDIENGNRKIRSLDQFMRRFFTDFERNQIVEFGKRFRDGNEREVALKNAVLFGWTLKEAFVKATGEGIVRSLTSFDIDFALNMNSIDAWKCSKPSIHSIDGFKHSQTQWNLQSIDIGSNMIGSFALNSPNHADCCLFETNYDELLDP</sequence>
<dbReference type="Pfam" id="PF01648">
    <property type="entry name" value="ACPS"/>
    <property type="match status" value="1"/>
</dbReference>
<feature type="domain" description="4'-phosphopantetheinyl transferase N-terminal" evidence="4">
    <location>
        <begin position="57"/>
        <end position="133"/>
    </location>
</feature>
<gene>
    <name evidence="5" type="ORF">TOLI1172_LOCUS2421</name>
</gene>
<dbReference type="SUPFAM" id="SSF56214">
    <property type="entry name" value="4'-phosphopantetheinyl transferase"/>
    <property type="match status" value="2"/>
</dbReference>
<dbReference type="GO" id="GO:0005829">
    <property type="term" value="C:cytosol"/>
    <property type="evidence" value="ECO:0007669"/>
    <property type="project" value="TreeGrafter"/>
</dbReference>
<dbReference type="AlphaFoldDB" id="A0A7S1EQZ8"/>
<evidence type="ECO:0000259" key="4">
    <source>
        <dbReference type="Pfam" id="PF22624"/>
    </source>
</evidence>
<dbReference type="GO" id="GO:0008897">
    <property type="term" value="F:holo-[acyl-carrier-protein] synthase activity"/>
    <property type="evidence" value="ECO:0007669"/>
    <property type="project" value="UniProtKB-EC"/>
</dbReference>
<dbReference type="PANTHER" id="PTHR12215:SF10">
    <property type="entry name" value="L-AMINOADIPATE-SEMIALDEHYDE DEHYDROGENASE-PHOSPHOPANTETHEINYL TRANSFERASE"/>
    <property type="match status" value="1"/>
</dbReference>
<evidence type="ECO:0000259" key="3">
    <source>
        <dbReference type="Pfam" id="PF01648"/>
    </source>
</evidence>